<feature type="transmembrane region" description="Helical" evidence="1">
    <location>
        <begin position="124"/>
        <end position="145"/>
    </location>
</feature>
<evidence type="ECO:0000313" key="3">
    <source>
        <dbReference type="EMBL" id="WNC68035.1"/>
    </source>
</evidence>
<sequence>MSKMTQHDNFIYLTYSLILLLLGMALAQQFFDPSVQRLMQSATVVTLLVAVWGVKDEQYIFRKAFIFPVAIIFTSLLSYYLDNIDLNYAHLFLLLGFFISTAYQTAKQVIFTGEIDGNKILGAICLYILLGLIWALLYTLIHLASLNAFNGMPDSKLWYETMPDFVYFSFVTLTTLGFGDISPAMPVTRFLVYFEAIVGQFYLAILVASLVGSKISNSSQKQSNETHEANHE</sequence>
<keyword evidence="3" id="KW-0813">Transport</keyword>
<keyword evidence="1" id="KW-0472">Membrane</keyword>
<keyword evidence="4" id="KW-1185">Reference proteome</keyword>
<dbReference type="Gene3D" id="1.10.287.70">
    <property type="match status" value="1"/>
</dbReference>
<evidence type="ECO:0000259" key="2">
    <source>
        <dbReference type="Pfam" id="PF07885"/>
    </source>
</evidence>
<feature type="transmembrane region" description="Helical" evidence="1">
    <location>
        <begin position="87"/>
        <end position="103"/>
    </location>
</feature>
<feature type="transmembrane region" description="Helical" evidence="1">
    <location>
        <begin position="190"/>
        <end position="212"/>
    </location>
</feature>
<dbReference type="RefSeq" id="WP_348387193.1">
    <property type="nucleotide sequence ID" value="NZ_CP134146.1"/>
</dbReference>
<feature type="domain" description="Potassium channel" evidence="2">
    <location>
        <begin position="141"/>
        <end position="210"/>
    </location>
</feature>
<protein>
    <submittedName>
        <fullName evidence="3">Potassium channel family protein</fullName>
    </submittedName>
</protein>
<organism evidence="3 4">
    <name type="scientific">Thalassotalea nanhaiensis</name>
    <dbReference type="NCBI Taxonomy" id="3065648"/>
    <lineage>
        <taxon>Bacteria</taxon>
        <taxon>Pseudomonadati</taxon>
        <taxon>Pseudomonadota</taxon>
        <taxon>Gammaproteobacteria</taxon>
        <taxon>Alteromonadales</taxon>
        <taxon>Colwelliaceae</taxon>
        <taxon>Thalassotalea</taxon>
    </lineage>
</organism>
<reference evidence="4" key="1">
    <citation type="submission" date="2023-09" db="EMBL/GenBank/DDBJ databases">
        <authorList>
            <person name="Li S."/>
            <person name="Li X."/>
            <person name="Zhang C."/>
            <person name="Zhao Z."/>
        </authorList>
    </citation>
    <scope>NUCLEOTIDE SEQUENCE [LARGE SCALE GENOMIC DNA]</scope>
    <source>
        <strain evidence="4">SQ345</strain>
    </source>
</reference>
<gene>
    <name evidence="3" type="ORF">RI845_16105</name>
</gene>
<dbReference type="GO" id="GO:0034220">
    <property type="term" value="P:monoatomic ion transmembrane transport"/>
    <property type="evidence" value="ECO:0007669"/>
    <property type="project" value="UniProtKB-KW"/>
</dbReference>
<dbReference type="EMBL" id="CP134146">
    <property type="protein sequence ID" value="WNC68035.1"/>
    <property type="molecule type" value="Genomic_DNA"/>
</dbReference>
<dbReference type="SUPFAM" id="SSF81324">
    <property type="entry name" value="Voltage-gated potassium channels"/>
    <property type="match status" value="1"/>
</dbReference>
<evidence type="ECO:0000313" key="4">
    <source>
        <dbReference type="Proteomes" id="UP001248581"/>
    </source>
</evidence>
<feature type="transmembrane region" description="Helical" evidence="1">
    <location>
        <begin position="165"/>
        <end position="183"/>
    </location>
</feature>
<dbReference type="Proteomes" id="UP001248581">
    <property type="component" value="Chromosome"/>
</dbReference>
<evidence type="ECO:0000256" key="1">
    <source>
        <dbReference type="SAM" id="Phobius"/>
    </source>
</evidence>
<keyword evidence="3" id="KW-0407">Ion channel</keyword>
<keyword evidence="1" id="KW-1133">Transmembrane helix</keyword>
<dbReference type="Pfam" id="PF07885">
    <property type="entry name" value="Ion_trans_2"/>
    <property type="match status" value="1"/>
</dbReference>
<proteinExistence type="predicted"/>
<accession>A0ABY9TH36</accession>
<feature type="transmembrane region" description="Helical" evidence="1">
    <location>
        <begin position="61"/>
        <end position="81"/>
    </location>
</feature>
<dbReference type="InterPro" id="IPR013099">
    <property type="entry name" value="K_chnl_dom"/>
</dbReference>
<keyword evidence="3" id="KW-0406">Ion transport</keyword>
<name>A0ABY9TH36_9GAMM</name>
<keyword evidence="1" id="KW-0812">Transmembrane</keyword>